<dbReference type="AlphaFoldDB" id="A0A0C9ZKW4"/>
<feature type="compositionally biased region" description="Polar residues" evidence="1">
    <location>
        <begin position="1"/>
        <end position="10"/>
    </location>
</feature>
<gene>
    <name evidence="2" type="ORF">PISMIDRAFT_579010</name>
</gene>
<dbReference type="SUPFAM" id="SSF56104">
    <property type="entry name" value="SAICAR synthase-like"/>
    <property type="match status" value="1"/>
</dbReference>
<proteinExistence type="predicted"/>
<feature type="region of interest" description="Disordered" evidence="1">
    <location>
        <begin position="1"/>
        <end position="35"/>
    </location>
</feature>
<protein>
    <submittedName>
        <fullName evidence="2">Unplaced genomic scaffold scaffold_79, whole genome shotgun sequence</fullName>
    </submittedName>
</protein>
<evidence type="ECO:0000313" key="2">
    <source>
        <dbReference type="EMBL" id="KIK20548.1"/>
    </source>
</evidence>
<dbReference type="OrthoDB" id="338650at2759"/>
<reference evidence="2 3" key="1">
    <citation type="submission" date="2014-04" db="EMBL/GenBank/DDBJ databases">
        <authorList>
            <consortium name="DOE Joint Genome Institute"/>
            <person name="Kuo A."/>
            <person name="Kohler A."/>
            <person name="Costa M.D."/>
            <person name="Nagy L.G."/>
            <person name="Floudas D."/>
            <person name="Copeland A."/>
            <person name="Barry K.W."/>
            <person name="Cichocki N."/>
            <person name="Veneault-Fourrey C."/>
            <person name="LaButti K."/>
            <person name="Lindquist E.A."/>
            <person name="Lipzen A."/>
            <person name="Lundell T."/>
            <person name="Morin E."/>
            <person name="Murat C."/>
            <person name="Sun H."/>
            <person name="Tunlid A."/>
            <person name="Henrissat B."/>
            <person name="Grigoriev I.V."/>
            <person name="Hibbett D.S."/>
            <person name="Martin F."/>
            <person name="Nordberg H.P."/>
            <person name="Cantor M.N."/>
            <person name="Hua S.X."/>
        </authorList>
    </citation>
    <scope>NUCLEOTIDE SEQUENCE [LARGE SCALE GENOMIC DNA]</scope>
    <source>
        <strain evidence="2 3">441</strain>
    </source>
</reference>
<dbReference type="Proteomes" id="UP000054018">
    <property type="component" value="Unassembled WGS sequence"/>
</dbReference>
<sequence>MTMDSVSTMSPHIAPHRPHTLPPTAPLSSQVGGHAGIQTTAKDDSLLLKPALPGELEFYQLIRDGMSRDIDATTVTGSESKPLLPWIPIFLGVLSLGNHLVENLLEMTAAHCLPALVQADGTTTTICKAAQLQHAHHTVFELFLNCRVLGKQRVVIMSP</sequence>
<name>A0A0C9ZKW4_9AGAM</name>
<organism evidence="2 3">
    <name type="scientific">Pisolithus microcarpus 441</name>
    <dbReference type="NCBI Taxonomy" id="765257"/>
    <lineage>
        <taxon>Eukaryota</taxon>
        <taxon>Fungi</taxon>
        <taxon>Dikarya</taxon>
        <taxon>Basidiomycota</taxon>
        <taxon>Agaricomycotina</taxon>
        <taxon>Agaricomycetes</taxon>
        <taxon>Agaricomycetidae</taxon>
        <taxon>Boletales</taxon>
        <taxon>Sclerodermatineae</taxon>
        <taxon>Pisolithaceae</taxon>
        <taxon>Pisolithus</taxon>
    </lineage>
</organism>
<evidence type="ECO:0000313" key="3">
    <source>
        <dbReference type="Proteomes" id="UP000054018"/>
    </source>
</evidence>
<dbReference type="HOGENOM" id="CLU_1661498_0_0_1"/>
<keyword evidence="3" id="KW-1185">Reference proteome</keyword>
<accession>A0A0C9ZKW4</accession>
<reference evidence="3" key="2">
    <citation type="submission" date="2015-01" db="EMBL/GenBank/DDBJ databases">
        <title>Evolutionary Origins and Diversification of the Mycorrhizal Mutualists.</title>
        <authorList>
            <consortium name="DOE Joint Genome Institute"/>
            <consortium name="Mycorrhizal Genomics Consortium"/>
            <person name="Kohler A."/>
            <person name="Kuo A."/>
            <person name="Nagy L.G."/>
            <person name="Floudas D."/>
            <person name="Copeland A."/>
            <person name="Barry K.W."/>
            <person name="Cichocki N."/>
            <person name="Veneault-Fourrey C."/>
            <person name="LaButti K."/>
            <person name="Lindquist E.A."/>
            <person name="Lipzen A."/>
            <person name="Lundell T."/>
            <person name="Morin E."/>
            <person name="Murat C."/>
            <person name="Riley R."/>
            <person name="Ohm R."/>
            <person name="Sun H."/>
            <person name="Tunlid A."/>
            <person name="Henrissat B."/>
            <person name="Grigoriev I.V."/>
            <person name="Hibbett D.S."/>
            <person name="Martin F."/>
        </authorList>
    </citation>
    <scope>NUCLEOTIDE SEQUENCE [LARGE SCALE GENOMIC DNA]</scope>
    <source>
        <strain evidence="3">441</strain>
    </source>
</reference>
<dbReference type="STRING" id="765257.A0A0C9ZKW4"/>
<dbReference type="EMBL" id="KN833763">
    <property type="protein sequence ID" value="KIK20548.1"/>
    <property type="molecule type" value="Genomic_DNA"/>
</dbReference>
<evidence type="ECO:0000256" key="1">
    <source>
        <dbReference type="SAM" id="MobiDB-lite"/>
    </source>
</evidence>